<feature type="signal peptide" evidence="3">
    <location>
        <begin position="1"/>
        <end position="27"/>
    </location>
</feature>
<evidence type="ECO:0000256" key="3">
    <source>
        <dbReference type="SAM" id="SignalP"/>
    </source>
</evidence>
<reference evidence="4 5" key="1">
    <citation type="submission" date="2019-03" db="EMBL/GenBank/DDBJ databases">
        <title>Single cell metagenomics reveals metabolic interactions within the superorganism composed of flagellate Streblomastix strix and complex community of Bacteroidetes bacteria on its surface.</title>
        <authorList>
            <person name="Treitli S.C."/>
            <person name="Kolisko M."/>
            <person name="Husnik F."/>
            <person name="Keeling P."/>
            <person name="Hampl V."/>
        </authorList>
    </citation>
    <scope>NUCLEOTIDE SEQUENCE [LARGE SCALE GENOMIC DNA]</scope>
    <source>
        <strain evidence="4">ST1C</strain>
    </source>
</reference>
<name>A0A5J4VVH5_9EUKA</name>
<organism evidence="4 5">
    <name type="scientific">Streblomastix strix</name>
    <dbReference type="NCBI Taxonomy" id="222440"/>
    <lineage>
        <taxon>Eukaryota</taxon>
        <taxon>Metamonada</taxon>
        <taxon>Preaxostyla</taxon>
        <taxon>Oxymonadida</taxon>
        <taxon>Streblomastigidae</taxon>
        <taxon>Streblomastix</taxon>
    </lineage>
</organism>
<keyword evidence="2" id="KW-0472">Membrane</keyword>
<evidence type="ECO:0000313" key="4">
    <source>
        <dbReference type="EMBL" id="KAA6386568.1"/>
    </source>
</evidence>
<dbReference type="Proteomes" id="UP000324800">
    <property type="component" value="Unassembled WGS sequence"/>
</dbReference>
<keyword evidence="2" id="KW-0812">Transmembrane</keyword>
<dbReference type="EMBL" id="SNRW01004747">
    <property type="protein sequence ID" value="KAA6386568.1"/>
    <property type="molecule type" value="Genomic_DNA"/>
</dbReference>
<feature type="transmembrane region" description="Helical" evidence="2">
    <location>
        <begin position="468"/>
        <end position="486"/>
    </location>
</feature>
<evidence type="ECO:0000256" key="1">
    <source>
        <dbReference type="SAM" id="Coils"/>
    </source>
</evidence>
<evidence type="ECO:0000256" key="2">
    <source>
        <dbReference type="SAM" id="Phobius"/>
    </source>
</evidence>
<dbReference type="AlphaFoldDB" id="A0A5J4VVH5"/>
<feature type="transmembrane region" description="Helical" evidence="2">
    <location>
        <begin position="446"/>
        <end position="462"/>
    </location>
</feature>
<accession>A0A5J4VVH5</accession>
<feature type="coiled-coil region" evidence="1">
    <location>
        <begin position="359"/>
        <end position="411"/>
    </location>
</feature>
<feature type="chain" id="PRO_5023859003" evidence="3">
    <location>
        <begin position="28"/>
        <end position="611"/>
    </location>
</feature>
<protein>
    <submittedName>
        <fullName evidence="4">Uncharacterized protein</fullName>
    </submittedName>
</protein>
<keyword evidence="2" id="KW-1133">Transmembrane helix</keyword>
<evidence type="ECO:0000313" key="5">
    <source>
        <dbReference type="Proteomes" id="UP000324800"/>
    </source>
</evidence>
<keyword evidence="3" id="KW-0732">Signal</keyword>
<dbReference type="InterPro" id="IPR040346">
    <property type="entry name" value="GEX1/Brambleberry"/>
</dbReference>
<keyword evidence="1" id="KW-0175">Coiled coil</keyword>
<dbReference type="PANTHER" id="PTHR33538">
    <property type="entry name" value="PROTEIN GAMETE EXPRESSED 1"/>
    <property type="match status" value="1"/>
</dbReference>
<comment type="caution">
    <text evidence="4">The sequence shown here is derived from an EMBL/GenBank/DDBJ whole genome shotgun (WGS) entry which is preliminary data.</text>
</comment>
<proteinExistence type="predicted"/>
<dbReference type="PANTHER" id="PTHR33538:SF2">
    <property type="entry name" value="PROTEIN GAMETE EXPRESSED 1"/>
    <property type="match status" value="1"/>
</dbReference>
<gene>
    <name evidence="4" type="ORF">EZS28_017906</name>
</gene>
<sequence length="611" mass="70774">MVHVSRTGQISFMSLILFELVVVSSHGQYNEQQVAVFYQDDDQTLAAYGELEKDASKQCINKLFDGVNCDGLTLDYQVKLAIRLLNCYADSFGSKKTKCTDTMKVKDCMNALDPADQPMIKNWARDMISLCRHCTNDNWLNKVHMTMLNLTRNSVQAVDKMKVIGDMLMSMGKKMEMSQEQQRKMEQTQAQMEISLKTLTDKQQQAINEQKKSMQDISRLGSDIKVDMEDSHKKMQKLQDQQSEVMKQTSDLHTNMQDSMQSIINQTNKSNQHMSKIITQQEEMVDKAKVIKDRLDDTSKDQMKLKENLGDISIHQKSIVNSQQEIIKRQSDVASELKKSITSIGEDTTNIQRGMKTSLENENDLIERQKTMHQEMQQLNVDVQQVTEKSMEQLEKLKGKTNEVSQQLQQQQKFLENMFRTIFEWLTRIFDGNLNIQSQILSLRSIVFYIVFLFGTLIVTSTNKTVSARAWIFFQTVIALFFEHYGQRFILSHFQSFRGNNEKSDTVTVIASILRYKDYEKENNKLFQRLIKMLTDLKQRTVGAYYDSYSDEIEEGETPRHNWRDFFTPQSLTPSSNQSPMNILLPYTTGILPTPSHNMQREPQVIQTPKV</sequence>